<evidence type="ECO:0000313" key="2">
    <source>
        <dbReference type="EMBL" id="KAK7088704.1"/>
    </source>
</evidence>
<evidence type="ECO:0000313" key="3">
    <source>
        <dbReference type="Proteomes" id="UP001374579"/>
    </source>
</evidence>
<dbReference type="Proteomes" id="UP001374579">
    <property type="component" value="Unassembled WGS sequence"/>
</dbReference>
<reference evidence="2 3" key="1">
    <citation type="submission" date="2024-02" db="EMBL/GenBank/DDBJ databases">
        <title>Chromosome-scale genome assembly of the rough periwinkle Littorina saxatilis.</title>
        <authorList>
            <person name="De Jode A."/>
            <person name="Faria R."/>
            <person name="Formenti G."/>
            <person name="Sims Y."/>
            <person name="Smith T.P."/>
            <person name="Tracey A."/>
            <person name="Wood J.M.D."/>
            <person name="Zagrodzka Z.B."/>
            <person name="Johannesson K."/>
            <person name="Butlin R.K."/>
            <person name="Leder E.H."/>
        </authorList>
    </citation>
    <scope>NUCLEOTIDE SEQUENCE [LARGE SCALE GENOMIC DNA]</scope>
    <source>
        <strain evidence="2">Snail1</strain>
        <tissue evidence="2">Muscle</tissue>
    </source>
</reference>
<protein>
    <submittedName>
        <fullName evidence="2">Uncharacterized protein</fullName>
    </submittedName>
</protein>
<dbReference type="EMBL" id="JBAMIC010004070">
    <property type="protein sequence ID" value="KAK7088704.1"/>
    <property type="molecule type" value="Genomic_DNA"/>
</dbReference>
<keyword evidence="3" id="KW-1185">Reference proteome</keyword>
<organism evidence="2 3">
    <name type="scientific">Littorina saxatilis</name>
    <dbReference type="NCBI Taxonomy" id="31220"/>
    <lineage>
        <taxon>Eukaryota</taxon>
        <taxon>Metazoa</taxon>
        <taxon>Spiralia</taxon>
        <taxon>Lophotrochozoa</taxon>
        <taxon>Mollusca</taxon>
        <taxon>Gastropoda</taxon>
        <taxon>Caenogastropoda</taxon>
        <taxon>Littorinimorpha</taxon>
        <taxon>Littorinoidea</taxon>
        <taxon>Littorinidae</taxon>
        <taxon>Littorina</taxon>
    </lineage>
</organism>
<evidence type="ECO:0000256" key="1">
    <source>
        <dbReference type="SAM" id="MobiDB-lite"/>
    </source>
</evidence>
<proteinExistence type="predicted"/>
<feature type="region of interest" description="Disordered" evidence="1">
    <location>
        <begin position="1"/>
        <end position="45"/>
    </location>
</feature>
<comment type="caution">
    <text evidence="2">The sequence shown here is derived from an EMBL/GenBank/DDBJ whole genome shotgun (WGS) entry which is preliminary data.</text>
</comment>
<accession>A0AAN9AKZ7</accession>
<name>A0AAN9AKZ7_9CAEN</name>
<dbReference type="AlphaFoldDB" id="A0AAN9AKZ7"/>
<gene>
    <name evidence="2" type="ORF">V1264_022592</name>
</gene>
<sequence>MPARNARQPAVPPPHLLTPSRCSQHPVSDRGASRHPGPTDLYPASQGEKVVVAERKTPQENDCNTICFSNVVQVN</sequence>